<dbReference type="EMBL" id="CASHSV030000311">
    <property type="protein sequence ID" value="CAJ2659765.1"/>
    <property type="molecule type" value="Genomic_DNA"/>
</dbReference>
<reference evidence="1" key="1">
    <citation type="submission" date="2023-10" db="EMBL/GenBank/DDBJ databases">
        <authorList>
            <person name="Rodriguez Cubillos JULIANA M."/>
            <person name="De Vega J."/>
        </authorList>
    </citation>
    <scope>NUCLEOTIDE SEQUENCE</scope>
</reference>
<evidence type="ECO:0000313" key="1">
    <source>
        <dbReference type="EMBL" id="CAJ2659765.1"/>
    </source>
</evidence>
<dbReference type="Proteomes" id="UP001177021">
    <property type="component" value="Unassembled WGS sequence"/>
</dbReference>
<protein>
    <submittedName>
        <fullName evidence="1">Uncharacterized protein</fullName>
    </submittedName>
</protein>
<accession>A0ACB0KSS4</accession>
<keyword evidence="2" id="KW-1185">Reference proteome</keyword>
<gene>
    <name evidence="1" type="ORF">MILVUS5_LOCUS25853</name>
</gene>
<organism evidence="1 2">
    <name type="scientific">Trifolium pratense</name>
    <name type="common">Red clover</name>
    <dbReference type="NCBI Taxonomy" id="57577"/>
    <lineage>
        <taxon>Eukaryota</taxon>
        <taxon>Viridiplantae</taxon>
        <taxon>Streptophyta</taxon>
        <taxon>Embryophyta</taxon>
        <taxon>Tracheophyta</taxon>
        <taxon>Spermatophyta</taxon>
        <taxon>Magnoliopsida</taxon>
        <taxon>eudicotyledons</taxon>
        <taxon>Gunneridae</taxon>
        <taxon>Pentapetalae</taxon>
        <taxon>rosids</taxon>
        <taxon>fabids</taxon>
        <taxon>Fabales</taxon>
        <taxon>Fabaceae</taxon>
        <taxon>Papilionoideae</taxon>
        <taxon>50 kb inversion clade</taxon>
        <taxon>NPAAA clade</taxon>
        <taxon>Hologalegina</taxon>
        <taxon>IRL clade</taxon>
        <taxon>Trifolieae</taxon>
        <taxon>Trifolium</taxon>
    </lineage>
</organism>
<name>A0ACB0KSS4_TRIPR</name>
<proteinExistence type="predicted"/>
<comment type="caution">
    <text evidence="1">The sequence shown here is derived from an EMBL/GenBank/DDBJ whole genome shotgun (WGS) entry which is preliminary data.</text>
</comment>
<sequence>MEASSNTLGIPKTSVEEIENEEKEEEDENVGVEEDEKKKSVCVSRRKGTSRGGRFSTPICQAENCETDLTFMKRYHRRHKVCEFHSKVTYVMVAGLRQRFCQQCSRFHELIEFDEAKRSCRKRLARHNERRRKSNTGNFNEGRSTSIKGQEINDGDFRNIHMNMKSSSSGHENIHKFLISNEYP</sequence>
<evidence type="ECO:0000313" key="2">
    <source>
        <dbReference type="Proteomes" id="UP001177021"/>
    </source>
</evidence>